<evidence type="ECO:0000313" key="6">
    <source>
        <dbReference type="Proteomes" id="UP000093309"/>
    </source>
</evidence>
<sequence length="308" mass="34069">MSVISTRNHASTQVLDGNSVLAAIEQSLAMIEFDAQGKVVWVNDNFAKAMDYETTEMLGLSHKKFCTSEFVNSSEYTKLWNDLKSGRPFQEKILRVTKNRHLRWFEATYTPIMNTEGQVVGVLKIATDITKRENATTKLTNDLQEMAEDLLKRAEKGVSSSYEIASAIDKVVGESNDNMHALQLMEHKADAVQQTTKSIRDIASQTNLLALNAAIEAAHAGQYGLGFNVVASEVRKLAKQTEEAAKEVNSTLQDIAVQVVEISKGIKRTQMVISDSQLRTQQAVDEFMDIGQAARQLDSQAKALGELL</sequence>
<feature type="domain" description="Methyl-accepting transducer" evidence="3">
    <location>
        <begin position="140"/>
        <end position="308"/>
    </location>
</feature>
<gene>
    <name evidence="5" type="ORF">A8709_10280</name>
</gene>
<dbReference type="GO" id="GO:0016020">
    <property type="term" value="C:membrane"/>
    <property type="evidence" value="ECO:0007669"/>
    <property type="project" value="InterPro"/>
</dbReference>
<dbReference type="Proteomes" id="UP000093309">
    <property type="component" value="Unassembled WGS sequence"/>
</dbReference>
<dbReference type="InterPro" id="IPR035965">
    <property type="entry name" value="PAS-like_dom_sf"/>
</dbReference>
<dbReference type="PROSITE" id="PS50113">
    <property type="entry name" value="PAC"/>
    <property type="match status" value="1"/>
</dbReference>
<dbReference type="Gene3D" id="3.30.450.20">
    <property type="entry name" value="PAS domain"/>
    <property type="match status" value="1"/>
</dbReference>
<dbReference type="RefSeq" id="WP_065851499.1">
    <property type="nucleotide sequence ID" value="NZ_LYPC01000012.1"/>
</dbReference>
<comment type="caution">
    <text evidence="5">The sequence shown here is derived from an EMBL/GenBank/DDBJ whole genome shotgun (WGS) entry which is preliminary data.</text>
</comment>
<dbReference type="OrthoDB" id="9765776at2"/>
<keyword evidence="1 2" id="KW-0807">Transducer</keyword>
<dbReference type="InterPro" id="IPR001610">
    <property type="entry name" value="PAC"/>
</dbReference>
<evidence type="ECO:0000313" key="5">
    <source>
        <dbReference type="EMBL" id="OCT15996.1"/>
    </source>
</evidence>
<evidence type="ECO:0000256" key="1">
    <source>
        <dbReference type="ARBA" id="ARBA00023224"/>
    </source>
</evidence>
<dbReference type="STRING" id="512399.A8709_10280"/>
<dbReference type="Pfam" id="PF08448">
    <property type="entry name" value="PAS_4"/>
    <property type="match status" value="1"/>
</dbReference>
<dbReference type="NCBIfam" id="TIGR00229">
    <property type="entry name" value="sensory_box"/>
    <property type="match status" value="1"/>
</dbReference>
<dbReference type="PANTHER" id="PTHR32089">
    <property type="entry name" value="METHYL-ACCEPTING CHEMOTAXIS PROTEIN MCPB"/>
    <property type="match status" value="1"/>
</dbReference>
<dbReference type="GO" id="GO:0007165">
    <property type="term" value="P:signal transduction"/>
    <property type="evidence" value="ECO:0007669"/>
    <property type="project" value="UniProtKB-KW"/>
</dbReference>
<dbReference type="EMBL" id="LYPC01000012">
    <property type="protein sequence ID" value="OCT15996.1"/>
    <property type="molecule type" value="Genomic_DNA"/>
</dbReference>
<dbReference type="PROSITE" id="PS50111">
    <property type="entry name" value="CHEMOTAXIS_TRANSDUC_2"/>
    <property type="match status" value="1"/>
</dbReference>
<dbReference type="CDD" id="cd00130">
    <property type="entry name" value="PAS"/>
    <property type="match status" value="1"/>
</dbReference>
<name>A0A1C1A608_9BACL</name>
<feature type="domain" description="PAC" evidence="4">
    <location>
        <begin position="87"/>
        <end position="141"/>
    </location>
</feature>
<dbReference type="InterPro" id="IPR013656">
    <property type="entry name" value="PAS_4"/>
</dbReference>
<dbReference type="SUPFAM" id="SSF58104">
    <property type="entry name" value="Methyl-accepting chemotaxis protein (MCP) signaling domain"/>
    <property type="match status" value="1"/>
</dbReference>
<organism evidence="5 6">
    <name type="scientific">Paenibacillus pectinilyticus</name>
    <dbReference type="NCBI Taxonomy" id="512399"/>
    <lineage>
        <taxon>Bacteria</taxon>
        <taxon>Bacillati</taxon>
        <taxon>Bacillota</taxon>
        <taxon>Bacilli</taxon>
        <taxon>Bacillales</taxon>
        <taxon>Paenibacillaceae</taxon>
        <taxon>Paenibacillus</taxon>
    </lineage>
</organism>
<dbReference type="SMART" id="SM00283">
    <property type="entry name" value="MA"/>
    <property type="match status" value="1"/>
</dbReference>
<dbReference type="PANTHER" id="PTHR32089:SF112">
    <property type="entry name" value="LYSOZYME-LIKE PROTEIN-RELATED"/>
    <property type="match status" value="1"/>
</dbReference>
<dbReference type="InterPro" id="IPR004089">
    <property type="entry name" value="MCPsignal_dom"/>
</dbReference>
<keyword evidence="6" id="KW-1185">Reference proteome</keyword>
<dbReference type="InterPro" id="IPR000700">
    <property type="entry name" value="PAS-assoc_C"/>
</dbReference>
<dbReference type="Pfam" id="PF00015">
    <property type="entry name" value="MCPsignal"/>
    <property type="match status" value="1"/>
</dbReference>
<dbReference type="InterPro" id="IPR000014">
    <property type="entry name" value="PAS"/>
</dbReference>
<evidence type="ECO:0000259" key="4">
    <source>
        <dbReference type="PROSITE" id="PS50113"/>
    </source>
</evidence>
<proteinExistence type="predicted"/>
<reference evidence="6" key="1">
    <citation type="submission" date="2016-05" db="EMBL/GenBank/DDBJ databases">
        <title>Paenibacillus oryzae. sp. nov., isolated from the rice root.</title>
        <authorList>
            <person name="Zhang J."/>
            <person name="Zhang X."/>
        </authorList>
    </citation>
    <scope>NUCLEOTIDE SEQUENCE [LARGE SCALE GENOMIC DNA]</scope>
    <source>
        <strain evidence="6">KCTC13222</strain>
    </source>
</reference>
<dbReference type="Gene3D" id="1.10.287.950">
    <property type="entry name" value="Methyl-accepting chemotaxis protein"/>
    <property type="match status" value="1"/>
</dbReference>
<protein>
    <submittedName>
        <fullName evidence="5">Chemotaxis protein</fullName>
    </submittedName>
</protein>
<dbReference type="SUPFAM" id="SSF55785">
    <property type="entry name" value="PYP-like sensor domain (PAS domain)"/>
    <property type="match status" value="1"/>
</dbReference>
<accession>A0A1C1A608</accession>
<dbReference type="AlphaFoldDB" id="A0A1C1A608"/>
<evidence type="ECO:0000259" key="3">
    <source>
        <dbReference type="PROSITE" id="PS50111"/>
    </source>
</evidence>
<evidence type="ECO:0000256" key="2">
    <source>
        <dbReference type="PROSITE-ProRule" id="PRU00284"/>
    </source>
</evidence>
<dbReference type="SMART" id="SM00086">
    <property type="entry name" value="PAC"/>
    <property type="match status" value="1"/>
</dbReference>